<evidence type="ECO:0000256" key="4">
    <source>
        <dbReference type="ARBA" id="ARBA00022605"/>
    </source>
</evidence>
<evidence type="ECO:0000256" key="7">
    <source>
        <dbReference type="ARBA" id="ARBA00023239"/>
    </source>
</evidence>
<dbReference type="SUPFAM" id="SSF51366">
    <property type="entry name" value="Ribulose-phoshate binding barrel"/>
    <property type="match status" value="1"/>
</dbReference>
<dbReference type="OrthoDB" id="9804578at2"/>
<keyword evidence="12" id="KW-1185">Reference proteome</keyword>
<name>A0A235BBP2_9BACL</name>
<proteinExistence type="inferred from homology"/>
<dbReference type="UniPathway" id="UPA00035">
    <property type="reaction ID" value="UER00044"/>
</dbReference>
<dbReference type="InterPro" id="IPR002028">
    <property type="entry name" value="Trp_synthase_suA"/>
</dbReference>
<comment type="catalytic activity">
    <reaction evidence="8 9">
        <text>(1S,2R)-1-C-(indol-3-yl)glycerol 3-phosphate + L-serine = D-glyceraldehyde 3-phosphate + L-tryptophan + H2O</text>
        <dbReference type="Rhea" id="RHEA:10532"/>
        <dbReference type="ChEBI" id="CHEBI:15377"/>
        <dbReference type="ChEBI" id="CHEBI:33384"/>
        <dbReference type="ChEBI" id="CHEBI:57912"/>
        <dbReference type="ChEBI" id="CHEBI:58866"/>
        <dbReference type="ChEBI" id="CHEBI:59776"/>
        <dbReference type="EC" id="4.2.1.20"/>
    </reaction>
</comment>
<dbReference type="HAMAP" id="MF_00131">
    <property type="entry name" value="Trp_synth_alpha"/>
    <property type="match status" value="1"/>
</dbReference>
<keyword evidence="5 9" id="KW-0822">Tryptophan biosynthesis</keyword>
<feature type="active site" description="Proton acceptor" evidence="9">
    <location>
        <position position="58"/>
    </location>
</feature>
<evidence type="ECO:0000256" key="6">
    <source>
        <dbReference type="ARBA" id="ARBA00023141"/>
    </source>
</evidence>
<accession>A0A235BBP2</accession>
<evidence type="ECO:0000256" key="2">
    <source>
        <dbReference type="ARBA" id="ARBA00004733"/>
    </source>
</evidence>
<evidence type="ECO:0000256" key="5">
    <source>
        <dbReference type="ARBA" id="ARBA00022822"/>
    </source>
</evidence>
<dbReference type="NCBIfam" id="TIGR00262">
    <property type="entry name" value="trpA"/>
    <property type="match status" value="1"/>
</dbReference>
<comment type="subunit">
    <text evidence="3 9">Tetramer of two alpha and two beta chains.</text>
</comment>
<gene>
    <name evidence="9" type="primary">trpA</name>
    <name evidence="11" type="ORF">CHM34_01545</name>
</gene>
<evidence type="ECO:0000313" key="11">
    <source>
        <dbReference type="EMBL" id="OYD09711.1"/>
    </source>
</evidence>
<evidence type="ECO:0000313" key="12">
    <source>
        <dbReference type="Proteomes" id="UP000215459"/>
    </source>
</evidence>
<dbReference type="GO" id="GO:0005829">
    <property type="term" value="C:cytosol"/>
    <property type="evidence" value="ECO:0007669"/>
    <property type="project" value="TreeGrafter"/>
</dbReference>
<dbReference type="PANTHER" id="PTHR43406:SF1">
    <property type="entry name" value="TRYPTOPHAN SYNTHASE ALPHA CHAIN, CHLOROPLASTIC"/>
    <property type="match status" value="1"/>
</dbReference>
<dbReference type="Gene3D" id="3.20.20.70">
    <property type="entry name" value="Aldolase class I"/>
    <property type="match status" value="1"/>
</dbReference>
<sequence>MENRLDRAFQQDRSRRVIPFIEAGDPDFNTSLDLVKLLDGEGVSAIELGVPYSDPLADGPVIQAASERALAEGMTLPKVLQLADAARAEGVRAPLVLFSYYNPILRFGPARLVQQAEAAGIDGMIVPDLPWEESEELSRFAGERGLHLVPLVAPTSRERIRQIASRAKGFVYCVSSLGTTGVRSAFADGVEAFLDTVKQHSPVPIAVGFGISRREHVDRFMAHADAAVVGSALVRQVEERREELQDPSKRRAALDGLRLFIRDLIGEKQD</sequence>
<dbReference type="PROSITE" id="PS00167">
    <property type="entry name" value="TRP_SYNTHASE_ALPHA"/>
    <property type="match status" value="1"/>
</dbReference>
<evidence type="ECO:0000256" key="8">
    <source>
        <dbReference type="ARBA" id="ARBA00049047"/>
    </source>
</evidence>
<keyword evidence="7 9" id="KW-0456">Lyase</keyword>
<dbReference type="InterPro" id="IPR013785">
    <property type="entry name" value="Aldolase_TIM"/>
</dbReference>
<dbReference type="FunFam" id="3.20.20.70:FF:000037">
    <property type="entry name" value="Tryptophan synthase alpha chain"/>
    <property type="match status" value="1"/>
</dbReference>
<keyword evidence="6 9" id="KW-0057">Aromatic amino acid biosynthesis</keyword>
<evidence type="ECO:0000256" key="1">
    <source>
        <dbReference type="ARBA" id="ARBA00003365"/>
    </source>
</evidence>
<keyword evidence="4 9" id="KW-0028">Amino-acid biosynthesis</keyword>
<comment type="function">
    <text evidence="1 9">The alpha subunit is responsible for the aldol cleavage of indoleglycerol phosphate to indole and glyceraldehyde 3-phosphate.</text>
</comment>
<comment type="caution">
    <text evidence="11">The sequence shown here is derived from an EMBL/GenBank/DDBJ whole genome shotgun (WGS) entry which is preliminary data.</text>
</comment>
<dbReference type="RefSeq" id="WP_094262812.1">
    <property type="nucleotide sequence ID" value="NZ_NOWF01000001.1"/>
</dbReference>
<evidence type="ECO:0000256" key="10">
    <source>
        <dbReference type="RuleBase" id="RU003662"/>
    </source>
</evidence>
<dbReference type="Proteomes" id="UP000215459">
    <property type="component" value="Unassembled WGS sequence"/>
</dbReference>
<dbReference type="PANTHER" id="PTHR43406">
    <property type="entry name" value="TRYPTOPHAN SYNTHASE, ALPHA CHAIN"/>
    <property type="match status" value="1"/>
</dbReference>
<dbReference type="EC" id="4.2.1.20" evidence="9"/>
<protein>
    <recommendedName>
        <fullName evidence="9">Tryptophan synthase alpha chain</fullName>
        <ecNumber evidence="9">4.2.1.20</ecNumber>
    </recommendedName>
</protein>
<dbReference type="InterPro" id="IPR011060">
    <property type="entry name" value="RibuloseP-bd_barrel"/>
</dbReference>
<comment type="similarity">
    <text evidence="9 10">Belongs to the TrpA family.</text>
</comment>
<reference evidence="11 12" key="1">
    <citation type="submission" date="2017-07" db="EMBL/GenBank/DDBJ databases">
        <title>The genome sequence of Paludifilum halophilum highlights mechanisms for microbial adaptation to high salt environemnts.</title>
        <authorList>
            <person name="Belbahri L."/>
        </authorList>
    </citation>
    <scope>NUCLEOTIDE SEQUENCE [LARGE SCALE GENOMIC DNA]</scope>
    <source>
        <strain evidence="11 12">DSM 102817</strain>
    </source>
</reference>
<organism evidence="11 12">
    <name type="scientific">Paludifilum halophilum</name>
    <dbReference type="NCBI Taxonomy" id="1642702"/>
    <lineage>
        <taxon>Bacteria</taxon>
        <taxon>Bacillati</taxon>
        <taxon>Bacillota</taxon>
        <taxon>Bacilli</taxon>
        <taxon>Bacillales</taxon>
        <taxon>Thermoactinomycetaceae</taxon>
        <taxon>Paludifilum</taxon>
    </lineage>
</organism>
<dbReference type="AlphaFoldDB" id="A0A235BBP2"/>
<dbReference type="EMBL" id="NOWF01000001">
    <property type="protein sequence ID" value="OYD09711.1"/>
    <property type="molecule type" value="Genomic_DNA"/>
</dbReference>
<dbReference type="CDD" id="cd04724">
    <property type="entry name" value="Tryptophan_synthase_alpha"/>
    <property type="match status" value="1"/>
</dbReference>
<feature type="active site" description="Proton acceptor" evidence="9">
    <location>
        <position position="47"/>
    </location>
</feature>
<evidence type="ECO:0000256" key="3">
    <source>
        <dbReference type="ARBA" id="ARBA00011270"/>
    </source>
</evidence>
<dbReference type="InterPro" id="IPR018204">
    <property type="entry name" value="Trp_synthase_alpha_AS"/>
</dbReference>
<evidence type="ECO:0000256" key="9">
    <source>
        <dbReference type="HAMAP-Rule" id="MF_00131"/>
    </source>
</evidence>
<dbReference type="GO" id="GO:0004834">
    <property type="term" value="F:tryptophan synthase activity"/>
    <property type="evidence" value="ECO:0007669"/>
    <property type="project" value="UniProtKB-UniRule"/>
</dbReference>
<dbReference type="Pfam" id="PF00290">
    <property type="entry name" value="Trp_syntA"/>
    <property type="match status" value="1"/>
</dbReference>
<comment type="pathway">
    <text evidence="2 9">Amino-acid biosynthesis; L-tryptophan biosynthesis; L-tryptophan from chorismate: step 5/5.</text>
</comment>